<dbReference type="CDD" id="cd04301">
    <property type="entry name" value="NAT_SF"/>
    <property type="match status" value="1"/>
</dbReference>
<dbReference type="GO" id="GO:0016747">
    <property type="term" value="F:acyltransferase activity, transferring groups other than amino-acyl groups"/>
    <property type="evidence" value="ECO:0007669"/>
    <property type="project" value="InterPro"/>
</dbReference>
<dbReference type="AlphaFoldDB" id="A0A1G7G5S8"/>
<dbReference type="Proteomes" id="UP000182114">
    <property type="component" value="Unassembled WGS sequence"/>
</dbReference>
<dbReference type="InterPro" id="IPR000182">
    <property type="entry name" value="GNAT_dom"/>
</dbReference>
<dbReference type="eggNOG" id="COG0456">
    <property type="taxonomic scope" value="Bacteria"/>
</dbReference>
<evidence type="ECO:0000259" key="1">
    <source>
        <dbReference type="PROSITE" id="PS51186"/>
    </source>
</evidence>
<keyword evidence="2" id="KW-0808">Transferase</keyword>
<reference evidence="3" key="1">
    <citation type="submission" date="2016-10" db="EMBL/GenBank/DDBJ databases">
        <authorList>
            <person name="Varghese N."/>
            <person name="Submissions S."/>
        </authorList>
    </citation>
    <scope>NUCLEOTIDE SEQUENCE [LARGE SCALE GENOMIC DNA]</scope>
    <source>
        <strain evidence="3">DSM 24729</strain>
    </source>
</reference>
<dbReference type="PROSITE" id="PS51186">
    <property type="entry name" value="GNAT"/>
    <property type="match status" value="1"/>
</dbReference>
<dbReference type="SUPFAM" id="SSF55729">
    <property type="entry name" value="Acyl-CoA N-acyltransferases (Nat)"/>
    <property type="match status" value="1"/>
</dbReference>
<dbReference type="Pfam" id="PF00583">
    <property type="entry name" value="Acetyltransf_1"/>
    <property type="match status" value="1"/>
</dbReference>
<name>A0A1G7G5S8_9FLAO</name>
<sequence>MKADFELKLIPYEEMESIIPLVIQLNLGKLPEETLKSRLKDMLKMGGYQCIGVYDNNQLIACCGFWVLNKLYAGKHLEPDNVFVETNYRSAGVGELMMNWLFDYAKSIDCVGVEVNCYRHNEKGKKFWERQGFEALGYHMIKKFD</sequence>
<dbReference type="InterPro" id="IPR016181">
    <property type="entry name" value="Acyl_CoA_acyltransferase"/>
</dbReference>
<accession>A0A1G7G5S8</accession>
<evidence type="ECO:0000313" key="3">
    <source>
        <dbReference type="Proteomes" id="UP000182114"/>
    </source>
</evidence>
<keyword evidence="3" id="KW-1185">Reference proteome</keyword>
<proteinExistence type="predicted"/>
<dbReference type="RefSeq" id="WP_074538042.1">
    <property type="nucleotide sequence ID" value="NZ_FNBD01000004.1"/>
</dbReference>
<protein>
    <submittedName>
        <fullName evidence="2">Acetyltransferase (GNAT) domain-containing protein</fullName>
    </submittedName>
</protein>
<organism evidence="2 3">
    <name type="scientific">Cellulophaga baltica</name>
    <dbReference type="NCBI Taxonomy" id="76594"/>
    <lineage>
        <taxon>Bacteria</taxon>
        <taxon>Pseudomonadati</taxon>
        <taxon>Bacteroidota</taxon>
        <taxon>Flavobacteriia</taxon>
        <taxon>Flavobacteriales</taxon>
        <taxon>Flavobacteriaceae</taxon>
        <taxon>Cellulophaga</taxon>
    </lineage>
</organism>
<dbReference type="EMBL" id="FNBD01000004">
    <property type="protein sequence ID" value="SDE83470.1"/>
    <property type="molecule type" value="Genomic_DNA"/>
</dbReference>
<evidence type="ECO:0000313" key="2">
    <source>
        <dbReference type="EMBL" id="SDE83470.1"/>
    </source>
</evidence>
<gene>
    <name evidence="2" type="ORF">SAMN04487992_104145</name>
</gene>
<feature type="domain" description="N-acetyltransferase" evidence="1">
    <location>
        <begin position="10"/>
        <end position="145"/>
    </location>
</feature>
<dbReference type="Gene3D" id="3.40.630.30">
    <property type="match status" value="1"/>
</dbReference>